<dbReference type="Proteomes" id="UP001500392">
    <property type="component" value="Unassembled WGS sequence"/>
</dbReference>
<gene>
    <name evidence="10" type="ORF">GCM10022414_18330</name>
</gene>
<keyword evidence="11" id="KW-1185">Reference proteome</keyword>
<dbReference type="EMBL" id="BAABDM010000002">
    <property type="protein sequence ID" value="GAA4094580.1"/>
    <property type="molecule type" value="Genomic_DNA"/>
</dbReference>
<feature type="transmembrane region" description="Helical" evidence="8">
    <location>
        <begin position="287"/>
        <end position="309"/>
    </location>
</feature>
<dbReference type="InterPro" id="IPR013525">
    <property type="entry name" value="ABC2_TM"/>
</dbReference>
<feature type="transmembrane region" description="Helical" evidence="8">
    <location>
        <begin position="321"/>
        <end position="340"/>
    </location>
</feature>
<evidence type="ECO:0000256" key="3">
    <source>
        <dbReference type="ARBA" id="ARBA00022448"/>
    </source>
</evidence>
<evidence type="ECO:0000259" key="9">
    <source>
        <dbReference type="PROSITE" id="PS51012"/>
    </source>
</evidence>
<dbReference type="PANTHER" id="PTHR30294:SF38">
    <property type="entry name" value="TRANSPORT PERMEASE PROTEIN"/>
    <property type="match status" value="1"/>
</dbReference>
<protein>
    <submittedName>
        <fullName evidence="10">ABC transporter permease</fullName>
    </submittedName>
</protein>
<name>A0ABP7WQU0_9GAMM</name>
<organism evidence="10 11">
    <name type="scientific">Zhongshania borealis</name>
    <dbReference type="NCBI Taxonomy" id="889488"/>
    <lineage>
        <taxon>Bacteria</taxon>
        <taxon>Pseudomonadati</taxon>
        <taxon>Pseudomonadota</taxon>
        <taxon>Gammaproteobacteria</taxon>
        <taxon>Cellvibrionales</taxon>
        <taxon>Spongiibacteraceae</taxon>
        <taxon>Zhongshania</taxon>
    </lineage>
</organism>
<feature type="transmembrane region" description="Helical" evidence="8">
    <location>
        <begin position="203"/>
        <end position="223"/>
    </location>
</feature>
<comment type="similarity">
    <text evidence="2">Belongs to the ABC-2 integral membrane protein family.</text>
</comment>
<proteinExistence type="inferred from homology"/>
<dbReference type="InterPro" id="IPR047817">
    <property type="entry name" value="ABC2_TM_bact-type"/>
</dbReference>
<sequence length="401" mass="43521">MQLLAIIRKELLLLCRDLHGLLLLFVMPLVFILIMSLAMKSDFDRRSGVQLDVLVADLEHSSITQKMLDKLAQNEQFKLIKTEDLDDGVDVEQAIKKDKFSFLITVAEHAFTERAEGVAVADVLVAPATSPAMTQLLLAALMYAAAEQNMQLSLKALQEYSPELEGLSIVPDNAKQNESLISTRYAFSAKEVTEAPTSVQQNVPAWLVFSMFFVVIPLANTLINERQLGTFRRIQTIPVASWKLIAGKIIPYFFINQIQVVLMLIVGVTLVPLLGGDRLTLGNSIPGLVLISTALSVAALGYAMLIAVVSRTTEQATTMGGAGNIILAAIGGIMVPAFVMPEFMQAFAVVSPMSWGLQGFLDILLRGGGIAEVYPEAGSLFLLGAAMLGLALLLLHRHSEI</sequence>
<feature type="transmembrane region" description="Helical" evidence="8">
    <location>
        <begin position="21"/>
        <end position="39"/>
    </location>
</feature>
<feature type="domain" description="ABC transmembrane type-2" evidence="9">
    <location>
        <begin position="167"/>
        <end position="398"/>
    </location>
</feature>
<keyword evidence="7 8" id="KW-0472">Membrane</keyword>
<evidence type="ECO:0000313" key="11">
    <source>
        <dbReference type="Proteomes" id="UP001500392"/>
    </source>
</evidence>
<evidence type="ECO:0000256" key="1">
    <source>
        <dbReference type="ARBA" id="ARBA00004651"/>
    </source>
</evidence>
<evidence type="ECO:0000256" key="6">
    <source>
        <dbReference type="ARBA" id="ARBA00022989"/>
    </source>
</evidence>
<evidence type="ECO:0000256" key="8">
    <source>
        <dbReference type="SAM" id="Phobius"/>
    </source>
</evidence>
<dbReference type="InterPro" id="IPR051449">
    <property type="entry name" value="ABC-2_transporter_component"/>
</dbReference>
<evidence type="ECO:0000256" key="2">
    <source>
        <dbReference type="ARBA" id="ARBA00007783"/>
    </source>
</evidence>
<evidence type="ECO:0000256" key="4">
    <source>
        <dbReference type="ARBA" id="ARBA00022475"/>
    </source>
</evidence>
<evidence type="ECO:0000256" key="5">
    <source>
        <dbReference type="ARBA" id="ARBA00022692"/>
    </source>
</evidence>
<feature type="transmembrane region" description="Helical" evidence="8">
    <location>
        <begin position="253"/>
        <end position="275"/>
    </location>
</feature>
<keyword evidence="4" id="KW-1003">Cell membrane</keyword>
<dbReference type="Pfam" id="PF12698">
    <property type="entry name" value="ABC2_membrane_3"/>
    <property type="match status" value="1"/>
</dbReference>
<dbReference type="PROSITE" id="PS51012">
    <property type="entry name" value="ABC_TM2"/>
    <property type="match status" value="1"/>
</dbReference>
<keyword evidence="3" id="KW-0813">Transport</keyword>
<evidence type="ECO:0000256" key="7">
    <source>
        <dbReference type="ARBA" id="ARBA00023136"/>
    </source>
</evidence>
<accession>A0ABP7WQU0</accession>
<feature type="transmembrane region" description="Helical" evidence="8">
    <location>
        <begin position="377"/>
        <end position="395"/>
    </location>
</feature>
<evidence type="ECO:0000313" key="10">
    <source>
        <dbReference type="EMBL" id="GAA4094580.1"/>
    </source>
</evidence>
<dbReference type="RefSeq" id="WP_344934944.1">
    <property type="nucleotide sequence ID" value="NZ_BAABDM010000002.1"/>
</dbReference>
<keyword evidence="5 8" id="KW-0812">Transmembrane</keyword>
<comment type="caution">
    <text evidence="10">The sequence shown here is derived from an EMBL/GenBank/DDBJ whole genome shotgun (WGS) entry which is preliminary data.</text>
</comment>
<comment type="subcellular location">
    <subcellularLocation>
        <location evidence="1">Cell membrane</location>
        <topology evidence="1">Multi-pass membrane protein</topology>
    </subcellularLocation>
</comment>
<keyword evidence="6 8" id="KW-1133">Transmembrane helix</keyword>
<reference evidence="11" key="1">
    <citation type="journal article" date="2019" name="Int. J. Syst. Evol. Microbiol.">
        <title>The Global Catalogue of Microorganisms (GCM) 10K type strain sequencing project: providing services to taxonomists for standard genome sequencing and annotation.</title>
        <authorList>
            <consortium name="The Broad Institute Genomics Platform"/>
            <consortium name="The Broad Institute Genome Sequencing Center for Infectious Disease"/>
            <person name="Wu L."/>
            <person name="Ma J."/>
        </authorList>
    </citation>
    <scope>NUCLEOTIDE SEQUENCE [LARGE SCALE GENOMIC DNA]</scope>
    <source>
        <strain evidence="11">JCM 17304</strain>
    </source>
</reference>
<dbReference type="PANTHER" id="PTHR30294">
    <property type="entry name" value="MEMBRANE COMPONENT OF ABC TRANSPORTER YHHJ-RELATED"/>
    <property type="match status" value="1"/>
</dbReference>